<dbReference type="AlphaFoldDB" id="A0A0C3BLY6"/>
<dbReference type="OrthoDB" id="432234at2759"/>
<keyword evidence="2" id="KW-1185">Reference proteome</keyword>
<sequence>GTQVYSGMTHYGQECAIGKAIWHQITTVVILCENMRQRNQSLEDVKFRTALENMRYKAYRPKLPDKIFRNVSIITAWNSQKDRINELGSAQFAKESDQQLVDFYSIDKWVIYDDITEPKRKRRKRNNIAYNASIMTLSDQEKLWKLPHHATQHVPGKLSLCIGMPV</sequence>
<feature type="non-terminal residue" evidence="1">
    <location>
        <position position="166"/>
    </location>
</feature>
<name>A0A0C3BLY6_PILCF</name>
<gene>
    <name evidence="1" type="ORF">PILCRDRAFT_53340</name>
</gene>
<reference evidence="2" key="2">
    <citation type="submission" date="2015-01" db="EMBL/GenBank/DDBJ databases">
        <title>Evolutionary Origins and Diversification of the Mycorrhizal Mutualists.</title>
        <authorList>
            <consortium name="DOE Joint Genome Institute"/>
            <consortium name="Mycorrhizal Genomics Consortium"/>
            <person name="Kohler A."/>
            <person name="Kuo A."/>
            <person name="Nagy L.G."/>
            <person name="Floudas D."/>
            <person name="Copeland A."/>
            <person name="Barry K.W."/>
            <person name="Cichocki N."/>
            <person name="Veneault-Fourrey C."/>
            <person name="LaButti K."/>
            <person name="Lindquist E.A."/>
            <person name="Lipzen A."/>
            <person name="Lundell T."/>
            <person name="Morin E."/>
            <person name="Murat C."/>
            <person name="Riley R."/>
            <person name="Ohm R."/>
            <person name="Sun H."/>
            <person name="Tunlid A."/>
            <person name="Henrissat B."/>
            <person name="Grigoriev I.V."/>
            <person name="Hibbett D.S."/>
            <person name="Martin F."/>
        </authorList>
    </citation>
    <scope>NUCLEOTIDE SEQUENCE [LARGE SCALE GENOMIC DNA]</scope>
    <source>
        <strain evidence="2">F 1598</strain>
    </source>
</reference>
<protein>
    <submittedName>
        <fullName evidence="1">Uncharacterized protein</fullName>
    </submittedName>
</protein>
<evidence type="ECO:0000313" key="1">
    <source>
        <dbReference type="EMBL" id="KIM78332.1"/>
    </source>
</evidence>
<dbReference type="InParanoid" id="A0A0C3BLY6"/>
<dbReference type="Proteomes" id="UP000054166">
    <property type="component" value="Unassembled WGS sequence"/>
</dbReference>
<dbReference type="HOGENOM" id="CLU_115680_0_0_1"/>
<reference evidence="1 2" key="1">
    <citation type="submission" date="2014-04" db="EMBL/GenBank/DDBJ databases">
        <authorList>
            <consortium name="DOE Joint Genome Institute"/>
            <person name="Kuo A."/>
            <person name="Tarkka M."/>
            <person name="Buscot F."/>
            <person name="Kohler A."/>
            <person name="Nagy L.G."/>
            <person name="Floudas D."/>
            <person name="Copeland A."/>
            <person name="Barry K.W."/>
            <person name="Cichocki N."/>
            <person name="Veneault-Fourrey C."/>
            <person name="LaButti K."/>
            <person name="Lindquist E.A."/>
            <person name="Lipzen A."/>
            <person name="Lundell T."/>
            <person name="Morin E."/>
            <person name="Murat C."/>
            <person name="Sun H."/>
            <person name="Tunlid A."/>
            <person name="Henrissat B."/>
            <person name="Grigoriev I.V."/>
            <person name="Hibbett D.S."/>
            <person name="Martin F."/>
            <person name="Nordberg H.P."/>
            <person name="Cantor M.N."/>
            <person name="Hua S.X."/>
        </authorList>
    </citation>
    <scope>NUCLEOTIDE SEQUENCE [LARGE SCALE GENOMIC DNA]</scope>
    <source>
        <strain evidence="1 2">F 1598</strain>
    </source>
</reference>
<dbReference type="EMBL" id="KN833017">
    <property type="protein sequence ID" value="KIM78332.1"/>
    <property type="molecule type" value="Genomic_DNA"/>
</dbReference>
<feature type="non-terminal residue" evidence="1">
    <location>
        <position position="1"/>
    </location>
</feature>
<evidence type="ECO:0000313" key="2">
    <source>
        <dbReference type="Proteomes" id="UP000054166"/>
    </source>
</evidence>
<proteinExistence type="predicted"/>
<organism evidence="1 2">
    <name type="scientific">Piloderma croceum (strain F 1598)</name>
    <dbReference type="NCBI Taxonomy" id="765440"/>
    <lineage>
        <taxon>Eukaryota</taxon>
        <taxon>Fungi</taxon>
        <taxon>Dikarya</taxon>
        <taxon>Basidiomycota</taxon>
        <taxon>Agaricomycotina</taxon>
        <taxon>Agaricomycetes</taxon>
        <taxon>Agaricomycetidae</taxon>
        <taxon>Atheliales</taxon>
        <taxon>Atheliaceae</taxon>
        <taxon>Piloderma</taxon>
    </lineage>
</organism>
<accession>A0A0C3BLY6</accession>
<dbReference type="STRING" id="765440.A0A0C3BLY6"/>